<feature type="compositionally biased region" description="Basic and acidic residues" evidence="1">
    <location>
        <begin position="361"/>
        <end position="386"/>
    </location>
</feature>
<protein>
    <submittedName>
        <fullName evidence="2">Uncharacterized protein</fullName>
    </submittedName>
</protein>
<proteinExistence type="predicted"/>
<feature type="compositionally biased region" description="Acidic residues" evidence="1">
    <location>
        <begin position="287"/>
        <end position="317"/>
    </location>
</feature>
<feature type="region of interest" description="Disordered" evidence="1">
    <location>
        <begin position="286"/>
        <end position="401"/>
    </location>
</feature>
<reference evidence="2 3" key="1">
    <citation type="journal article" date="2018" name="Cell">
        <title>The Chara Genome: Secondary Complexity and Implications for Plant Terrestrialization.</title>
        <authorList>
            <person name="Nishiyama T."/>
            <person name="Sakayama H."/>
            <person name="Vries J.D."/>
            <person name="Buschmann H."/>
            <person name="Saint-Marcoux D."/>
            <person name="Ullrich K.K."/>
            <person name="Haas F.B."/>
            <person name="Vanderstraeten L."/>
            <person name="Becker D."/>
            <person name="Lang D."/>
            <person name="Vosolsobe S."/>
            <person name="Rombauts S."/>
            <person name="Wilhelmsson P.K.I."/>
            <person name="Janitza P."/>
            <person name="Kern R."/>
            <person name="Heyl A."/>
            <person name="Rumpler F."/>
            <person name="Villalobos L.I.A.C."/>
            <person name="Clay J.M."/>
            <person name="Skokan R."/>
            <person name="Toyoda A."/>
            <person name="Suzuki Y."/>
            <person name="Kagoshima H."/>
            <person name="Schijlen E."/>
            <person name="Tajeshwar N."/>
            <person name="Catarino B."/>
            <person name="Hetherington A.J."/>
            <person name="Saltykova A."/>
            <person name="Bonnot C."/>
            <person name="Breuninger H."/>
            <person name="Symeonidi A."/>
            <person name="Radhakrishnan G.V."/>
            <person name="Van Nieuwerburgh F."/>
            <person name="Deforce D."/>
            <person name="Chang C."/>
            <person name="Karol K.G."/>
            <person name="Hedrich R."/>
            <person name="Ulvskov P."/>
            <person name="Glockner G."/>
            <person name="Delwiche C.F."/>
            <person name="Petrasek J."/>
            <person name="Van de Peer Y."/>
            <person name="Friml J."/>
            <person name="Beilby M."/>
            <person name="Dolan L."/>
            <person name="Kohara Y."/>
            <person name="Sugano S."/>
            <person name="Fujiyama A."/>
            <person name="Delaux P.-M."/>
            <person name="Quint M."/>
            <person name="TheiBen G."/>
            <person name="Hagemann M."/>
            <person name="Harholt J."/>
            <person name="Dunand C."/>
            <person name="Zachgo S."/>
            <person name="Langdale J."/>
            <person name="Maumus F."/>
            <person name="Straeten D.V.D."/>
            <person name="Gould S.B."/>
            <person name="Rensing S.A."/>
        </authorList>
    </citation>
    <scope>NUCLEOTIDE SEQUENCE [LARGE SCALE GENOMIC DNA]</scope>
    <source>
        <strain evidence="2 3">S276</strain>
    </source>
</reference>
<evidence type="ECO:0000313" key="3">
    <source>
        <dbReference type="Proteomes" id="UP000265515"/>
    </source>
</evidence>
<dbReference type="AlphaFoldDB" id="A0A388JN06"/>
<comment type="caution">
    <text evidence="2">The sequence shown here is derived from an EMBL/GenBank/DDBJ whole genome shotgun (WGS) entry which is preliminary data.</text>
</comment>
<organism evidence="2 3">
    <name type="scientific">Chara braunii</name>
    <name type="common">Braun's stonewort</name>
    <dbReference type="NCBI Taxonomy" id="69332"/>
    <lineage>
        <taxon>Eukaryota</taxon>
        <taxon>Viridiplantae</taxon>
        <taxon>Streptophyta</taxon>
        <taxon>Charophyceae</taxon>
        <taxon>Charales</taxon>
        <taxon>Characeae</taxon>
        <taxon>Chara</taxon>
    </lineage>
</organism>
<name>A0A388JN06_CHABU</name>
<evidence type="ECO:0000256" key="1">
    <source>
        <dbReference type="SAM" id="MobiDB-lite"/>
    </source>
</evidence>
<dbReference type="Proteomes" id="UP000265515">
    <property type="component" value="Unassembled WGS sequence"/>
</dbReference>
<sequence length="401" mass="45486">MSFLTEQALSDPLLVPRCYISTIRQVHHPRLSPDLQRLAQFLCTQGVYAAAEFRFAGSPQAVVLAEAVAVHRRSALGISHVSTVVAFSGDINTISPVQHTAIKTTLRLWAQQLASEWNRWLTPHGDNLFPTDNVDLDEIRTFQHEPAVVLPELIPFQLKVTWTRHGDHHQWAEYLELLIIQAWRTGVEGDLLGFLFGSVRPDHRQLIVQELTVPLAKLADDLPLEIVSQSDNSPVPHILPRTLTPYLQWSACLEEPGSGRNPLSRCGYLDLHEIVDLAFFQDRTASENEEVEIEAEEESSEEDEGVEEEADEEETPEEGSYNEHNEGEQSEEEEEEKQDEEEEKEEDQEELEESEWDGFEEEVRAEAREQAQAQKREEIAVGKRQLEFASVADPLTIDDPG</sequence>
<dbReference type="EMBL" id="BFEA01000003">
    <property type="protein sequence ID" value="GBG59168.1"/>
    <property type="molecule type" value="Genomic_DNA"/>
</dbReference>
<evidence type="ECO:0000313" key="2">
    <source>
        <dbReference type="EMBL" id="GBG59168.1"/>
    </source>
</evidence>
<accession>A0A388JN06</accession>
<feature type="compositionally biased region" description="Acidic residues" evidence="1">
    <location>
        <begin position="328"/>
        <end position="360"/>
    </location>
</feature>
<keyword evidence="3" id="KW-1185">Reference proteome</keyword>
<gene>
    <name evidence="2" type="ORF">CBR_g32184</name>
</gene>
<dbReference type="Gramene" id="GBG59168">
    <property type="protein sequence ID" value="GBG59168"/>
    <property type="gene ID" value="CBR_g32184"/>
</dbReference>